<evidence type="ECO:0000313" key="1">
    <source>
        <dbReference type="EMBL" id="THV06875.1"/>
    </source>
</evidence>
<evidence type="ECO:0000313" key="2">
    <source>
        <dbReference type="Proteomes" id="UP000297245"/>
    </source>
</evidence>
<feature type="non-terminal residue" evidence="1">
    <location>
        <position position="1"/>
    </location>
</feature>
<organism evidence="1 2">
    <name type="scientific">Dendrothele bispora (strain CBS 962.96)</name>
    <dbReference type="NCBI Taxonomy" id="1314807"/>
    <lineage>
        <taxon>Eukaryota</taxon>
        <taxon>Fungi</taxon>
        <taxon>Dikarya</taxon>
        <taxon>Basidiomycota</taxon>
        <taxon>Agaricomycotina</taxon>
        <taxon>Agaricomycetes</taxon>
        <taxon>Agaricomycetidae</taxon>
        <taxon>Agaricales</taxon>
        <taxon>Agaricales incertae sedis</taxon>
        <taxon>Dendrothele</taxon>
    </lineage>
</organism>
<reference evidence="1 2" key="1">
    <citation type="journal article" date="2019" name="Nat. Ecol. Evol.">
        <title>Megaphylogeny resolves global patterns of mushroom evolution.</title>
        <authorList>
            <person name="Varga T."/>
            <person name="Krizsan K."/>
            <person name="Foldi C."/>
            <person name="Dima B."/>
            <person name="Sanchez-Garcia M."/>
            <person name="Sanchez-Ramirez S."/>
            <person name="Szollosi G.J."/>
            <person name="Szarkandi J.G."/>
            <person name="Papp V."/>
            <person name="Albert L."/>
            <person name="Andreopoulos W."/>
            <person name="Angelini C."/>
            <person name="Antonin V."/>
            <person name="Barry K.W."/>
            <person name="Bougher N.L."/>
            <person name="Buchanan P."/>
            <person name="Buyck B."/>
            <person name="Bense V."/>
            <person name="Catcheside P."/>
            <person name="Chovatia M."/>
            <person name="Cooper J."/>
            <person name="Damon W."/>
            <person name="Desjardin D."/>
            <person name="Finy P."/>
            <person name="Geml J."/>
            <person name="Haridas S."/>
            <person name="Hughes K."/>
            <person name="Justo A."/>
            <person name="Karasinski D."/>
            <person name="Kautmanova I."/>
            <person name="Kiss B."/>
            <person name="Kocsube S."/>
            <person name="Kotiranta H."/>
            <person name="LaButti K.M."/>
            <person name="Lechner B.E."/>
            <person name="Liimatainen K."/>
            <person name="Lipzen A."/>
            <person name="Lukacs Z."/>
            <person name="Mihaltcheva S."/>
            <person name="Morgado L.N."/>
            <person name="Niskanen T."/>
            <person name="Noordeloos M.E."/>
            <person name="Ohm R.A."/>
            <person name="Ortiz-Santana B."/>
            <person name="Ovrebo C."/>
            <person name="Racz N."/>
            <person name="Riley R."/>
            <person name="Savchenko A."/>
            <person name="Shiryaev A."/>
            <person name="Soop K."/>
            <person name="Spirin V."/>
            <person name="Szebenyi C."/>
            <person name="Tomsovsky M."/>
            <person name="Tulloss R.E."/>
            <person name="Uehling J."/>
            <person name="Grigoriev I.V."/>
            <person name="Vagvolgyi C."/>
            <person name="Papp T."/>
            <person name="Martin F.M."/>
            <person name="Miettinen O."/>
            <person name="Hibbett D.S."/>
            <person name="Nagy L.G."/>
        </authorList>
    </citation>
    <scope>NUCLEOTIDE SEQUENCE [LARGE SCALE GENOMIC DNA]</scope>
    <source>
        <strain evidence="1 2">CBS 962.96</strain>
    </source>
</reference>
<dbReference type="Proteomes" id="UP000297245">
    <property type="component" value="Unassembled WGS sequence"/>
</dbReference>
<dbReference type="OrthoDB" id="2748942at2759"/>
<keyword evidence="2" id="KW-1185">Reference proteome</keyword>
<accession>A0A4S8MUV0</accession>
<gene>
    <name evidence="1" type="ORF">K435DRAFT_644436</name>
</gene>
<sequence>RVRNVYLRCGHAINEPEVEIKCENYRCKFSPFHSRTCVPPNCLRTCQQYHQYPEMYSPQLDRFCPACMAAGRR</sequence>
<dbReference type="EMBL" id="ML179040">
    <property type="protein sequence ID" value="THV06875.1"/>
    <property type="molecule type" value="Genomic_DNA"/>
</dbReference>
<name>A0A4S8MUV0_DENBC</name>
<protein>
    <submittedName>
        <fullName evidence="1">Uncharacterized protein</fullName>
    </submittedName>
</protein>
<proteinExistence type="predicted"/>
<dbReference type="AlphaFoldDB" id="A0A4S8MUV0"/>